<evidence type="ECO:0008006" key="5">
    <source>
        <dbReference type="Google" id="ProtNLM"/>
    </source>
</evidence>
<evidence type="ECO:0000313" key="2">
    <source>
        <dbReference type="EMBL" id="KAF3230912.1"/>
    </source>
</evidence>
<dbReference type="EMBL" id="WIWT01000001">
    <property type="protein sequence ID" value="KAF3223698.1"/>
    <property type="molecule type" value="Genomic_DNA"/>
</dbReference>
<organism evidence="1 4">
    <name type="scientific">Orbilia oligospora</name>
    <name type="common">Nematode-trapping fungus</name>
    <name type="synonym">Arthrobotrys oligospora</name>
    <dbReference type="NCBI Taxonomy" id="2813651"/>
    <lineage>
        <taxon>Eukaryota</taxon>
        <taxon>Fungi</taxon>
        <taxon>Dikarya</taxon>
        <taxon>Ascomycota</taxon>
        <taxon>Pezizomycotina</taxon>
        <taxon>Orbiliomycetes</taxon>
        <taxon>Orbiliales</taxon>
        <taxon>Orbiliaceae</taxon>
        <taxon>Orbilia</taxon>
    </lineage>
</organism>
<proteinExistence type="predicted"/>
<reference evidence="1 3" key="1">
    <citation type="submission" date="2019-06" db="EMBL/GenBank/DDBJ databases">
        <authorList>
            <person name="Palmer J.M."/>
        </authorList>
    </citation>
    <scope>NUCLEOTIDE SEQUENCE</scope>
    <source>
        <strain evidence="2 3">TWF191</strain>
        <strain evidence="1">TWF679</strain>
    </source>
</reference>
<name>A0A6G1MP86_ORBOL</name>
<dbReference type="InterPro" id="IPR011333">
    <property type="entry name" value="SKP1/BTB/POZ_sf"/>
</dbReference>
<dbReference type="Gene3D" id="3.30.710.10">
    <property type="entry name" value="Potassium Channel Kv1.1, Chain A"/>
    <property type="match status" value="1"/>
</dbReference>
<dbReference type="OrthoDB" id="5288626at2759"/>
<protein>
    <recommendedName>
        <fullName evidence="5">BTB domain-containing protein</fullName>
    </recommendedName>
</protein>
<accession>A0A6G1MP86</accession>
<evidence type="ECO:0000313" key="4">
    <source>
        <dbReference type="Proteomes" id="UP000614610"/>
    </source>
</evidence>
<comment type="caution">
    <text evidence="1">The sequence shown here is derived from an EMBL/GenBank/DDBJ whole genome shotgun (WGS) entry which is preliminary data.</text>
</comment>
<dbReference type="EMBL" id="WIPF01000006">
    <property type="protein sequence ID" value="KAF3230912.1"/>
    <property type="molecule type" value="Genomic_DNA"/>
</dbReference>
<dbReference type="Proteomes" id="UP000614610">
    <property type="component" value="Unassembled WGS sequence"/>
</dbReference>
<gene>
    <name evidence="2" type="ORF">TWF191_008754</name>
    <name evidence="1" type="ORF">TWF679_000135</name>
</gene>
<dbReference type="CDD" id="cd18186">
    <property type="entry name" value="BTB_POZ_ZBTB_KLHL-like"/>
    <property type="match status" value="1"/>
</dbReference>
<evidence type="ECO:0000313" key="3">
    <source>
        <dbReference type="Proteomes" id="UP000483672"/>
    </source>
</evidence>
<dbReference type="AlphaFoldDB" id="A0A6G1MP86"/>
<dbReference type="Proteomes" id="UP000483672">
    <property type="component" value="Unassembled WGS sequence"/>
</dbReference>
<evidence type="ECO:0000313" key="1">
    <source>
        <dbReference type="EMBL" id="KAF3223698.1"/>
    </source>
</evidence>
<dbReference type="SUPFAM" id="SSF54695">
    <property type="entry name" value="POZ domain"/>
    <property type="match status" value="1"/>
</dbReference>
<sequence>MNYDCACDECRIFMTAVGNCFNKFNICISDEEANIAEPYNDRLKTHPNDKSEFITILIGEKDATGVYKKKYLLRKNTCIANSEYFRSAFRSTSDGLSRSTWRESRSLVFHFPKLPHFNIIQRAILTGRVTVDPTNFVELYETADYLLMGDVMYLICSLISRQSFIRSIHDLNRCLTRLVEWMEAWPQRPLVQLGFFRAIFFIELTAAVKRSRAARGCRLLGGWEDAPRQWGLNPLKTRRHIEEARADTEIPPGAIPERYNRLKKLRDYVRTHLRDSESWFIEDIRCVECGGGGFR</sequence>